<keyword evidence="4" id="KW-1185">Reference proteome</keyword>
<dbReference type="AlphaFoldDB" id="A0A4R9L020"/>
<sequence>MDRGKVEIVGFTGKRILPFLLFFKRNEMFLPSQKSRKFSVKKRIYFTTWESKNRSNLESF</sequence>
<protein>
    <submittedName>
        <fullName evidence="1">Uncharacterized protein</fullName>
    </submittedName>
</protein>
<dbReference type="Proteomes" id="UP000297422">
    <property type="component" value="Unassembled WGS sequence"/>
</dbReference>
<reference evidence="2" key="2">
    <citation type="submission" date="2018-10" db="EMBL/GenBank/DDBJ databases">
        <authorList>
            <person name="Vincent A.T."/>
            <person name="Schiettekatte O."/>
            <person name="Bourhy P."/>
            <person name="Veyrier F.J."/>
            <person name="Picardeau M."/>
        </authorList>
    </citation>
    <scope>NUCLEOTIDE SEQUENCE</scope>
    <source>
        <strain evidence="2">201702407</strain>
    </source>
</reference>
<evidence type="ECO:0000313" key="4">
    <source>
        <dbReference type="Proteomes" id="UP000297422"/>
    </source>
</evidence>
<dbReference type="EMBL" id="QHCS01000004">
    <property type="protein sequence ID" value="RHX84924.1"/>
    <property type="molecule type" value="Genomic_DNA"/>
</dbReference>
<name>A0A4R9L020_9LEPT</name>
<dbReference type="EMBL" id="RQGT01000134">
    <property type="protein sequence ID" value="TGM08674.1"/>
    <property type="molecule type" value="Genomic_DNA"/>
</dbReference>
<gene>
    <name evidence="1" type="ORF">DLM78_15965</name>
    <name evidence="2" type="ORF">EHQ90_21500</name>
</gene>
<dbReference type="Proteomes" id="UP000266669">
    <property type="component" value="Unassembled WGS sequence"/>
</dbReference>
<reference evidence="1" key="4">
    <citation type="journal article" date="2020" name="Int. J. Syst. Evol. Microbiol.">
        <title>Leptospira yasudae sp. nov. and Leptospira stimsonii sp. nov., two new species of the pathogenic group isolated from environmental sources.</title>
        <authorList>
            <person name="Casanovas-Massana A."/>
            <person name="Hamond C."/>
            <person name="Santos L.A."/>
            <person name="de Oliveira D."/>
            <person name="Hacker K.P."/>
            <person name="Balassiano I."/>
            <person name="Costa F."/>
            <person name="Medeiros M.A."/>
            <person name="Reis M.G."/>
            <person name="Ko A.I."/>
            <person name="Wunder E.A."/>
        </authorList>
    </citation>
    <scope>NUCLEOTIDE SEQUENCE</scope>
    <source>
        <strain evidence="1">AMB6-RJ</strain>
    </source>
</reference>
<evidence type="ECO:0000313" key="3">
    <source>
        <dbReference type="Proteomes" id="UP000266669"/>
    </source>
</evidence>
<reference evidence="2" key="3">
    <citation type="journal article" date="2019" name="PLoS Negl. Trop. Dis.">
        <title>Revisiting the worldwide diversity of Leptospira species in the environment.</title>
        <authorList>
            <person name="Vincent A.T."/>
            <person name="Schiettekatte O."/>
            <person name="Bourhy P."/>
            <person name="Veyrier F.J."/>
            <person name="Picardeau M."/>
        </authorList>
    </citation>
    <scope>NUCLEOTIDE SEQUENCE</scope>
    <source>
        <strain evidence="2">201702407</strain>
    </source>
</reference>
<comment type="caution">
    <text evidence="1">The sequence shown here is derived from an EMBL/GenBank/DDBJ whole genome shotgun (WGS) entry which is preliminary data.</text>
</comment>
<evidence type="ECO:0000313" key="2">
    <source>
        <dbReference type="EMBL" id="TGM08674.1"/>
    </source>
</evidence>
<accession>A0A4R9L020</accession>
<evidence type="ECO:0000313" key="1">
    <source>
        <dbReference type="EMBL" id="RHX84924.1"/>
    </source>
</evidence>
<proteinExistence type="predicted"/>
<organism evidence="1 3">
    <name type="scientific">Leptospira stimsonii</name>
    <dbReference type="NCBI Taxonomy" id="2202203"/>
    <lineage>
        <taxon>Bacteria</taxon>
        <taxon>Pseudomonadati</taxon>
        <taxon>Spirochaetota</taxon>
        <taxon>Spirochaetia</taxon>
        <taxon>Leptospirales</taxon>
        <taxon>Leptospiraceae</taxon>
        <taxon>Leptospira</taxon>
    </lineage>
</organism>
<reference evidence="3" key="1">
    <citation type="submission" date="2018-05" db="EMBL/GenBank/DDBJ databases">
        <title>Leptospira yasudae sp. nov. and Leptospira stimsonii sp. nov., two pathogenic species of the genus Leptospira isolated from environmental sources.</title>
        <authorList>
            <person name="Casanovas-Massana A."/>
            <person name="Hamond C."/>
            <person name="Santos L.A."/>
            <person name="Hacker K.P."/>
            <person name="Balassiano I."/>
            <person name="Medeiros M.A."/>
            <person name="Reis M.G."/>
            <person name="Ko A.I."/>
            <person name="Wunder E.A."/>
        </authorList>
    </citation>
    <scope>NUCLEOTIDE SEQUENCE [LARGE SCALE GENOMIC DNA]</scope>
    <source>
        <strain evidence="3">AMB6-RJ</strain>
    </source>
</reference>